<reference evidence="7 8" key="1">
    <citation type="submission" date="2024-04" db="EMBL/GenBank/DDBJ databases">
        <title>Novel species of the genus Ideonella isolated from streams.</title>
        <authorList>
            <person name="Lu H."/>
        </authorList>
    </citation>
    <scope>NUCLEOTIDE SEQUENCE [LARGE SCALE GENOMIC DNA]</scope>
    <source>
        <strain evidence="7 8">DXS29W</strain>
    </source>
</reference>
<proteinExistence type="inferred from homology"/>
<dbReference type="RefSeq" id="WP_341428158.1">
    <property type="nucleotide sequence ID" value="NZ_JBBUTG010000019.1"/>
</dbReference>
<comment type="similarity">
    <text evidence="2">Belongs to the methyl-accepting chemotaxis (MCP) protein family.</text>
</comment>
<feature type="domain" description="HAMP" evidence="6">
    <location>
        <begin position="382"/>
        <end position="434"/>
    </location>
</feature>
<evidence type="ECO:0000313" key="8">
    <source>
        <dbReference type="Proteomes" id="UP001371218"/>
    </source>
</evidence>
<dbReference type="SUPFAM" id="SSF58104">
    <property type="entry name" value="Methyl-accepting chemotaxis protein (MCP) signaling domain"/>
    <property type="match status" value="1"/>
</dbReference>
<sequence>MSHYLALLRSAFVRAFRSLLDAARYHGIWSPGVRLLQNLQFRYKALVLVVVVLVPLAYLANRELERASAEGHAFEASAQAMASYSAAQDAAEAMRVVVTRIFQREYGAADESHIRAALDAEQKAFDGMERSLNELEAPPRGAVAQMSLLKPLRERARATALDLDQGAGDSTSAPPRYRAAMAYQQQLWRYRTILLRAATKPLQNNELMVATMRGALEQLPAVRDDVARVGVATWRIYIEPNRADVSKRLGEYLADLRVRLQEMQMELEPVISAGQLDQSLGKAVFEQVIALSDRGERAVRVARTAQNERDVLLAIGLEMKDFLASVEATDRAIGALHEEALDKVVRDVAQLRAEANNDAHLALAMLISGLLSVAYLMICMNKVVGGGLRELCSRVDKLAAGDLSDKPPAWGRDEVGHALDALAKSVRRMASLFEAVTQGVAAVSHASREVASGNAGLSGRTNDIRQSIGEVSNRARGSMDAMSACSIEVERIAEHMRDVRADAQRSRKAMESLQGRMDGLQQKSREITRVVSLVEAVAHQTRLLSLNASVEAARAGVAGKGFAVVAQEVRDLAQRSESAARKIYDIVNASVAEIEQGGILTERVGEAVRHTDERIAEVSQIVSDIVRLTHNGHDQSREVVGIAHGVAESVGGNARMVDQLAKASEDLRTQGDSLKRSMQHFVFE</sequence>
<evidence type="ECO:0000256" key="1">
    <source>
        <dbReference type="ARBA" id="ARBA00022500"/>
    </source>
</evidence>
<gene>
    <name evidence="7" type="ORF">AACH06_23190</name>
</gene>
<comment type="caution">
    <text evidence="7">The sequence shown here is derived from an EMBL/GenBank/DDBJ whole genome shotgun (WGS) entry which is preliminary data.</text>
</comment>
<dbReference type="PROSITE" id="PS50111">
    <property type="entry name" value="CHEMOTAXIS_TRANSDUC_2"/>
    <property type="match status" value="1"/>
</dbReference>
<dbReference type="Pfam" id="PF00015">
    <property type="entry name" value="MCPsignal"/>
    <property type="match status" value="1"/>
</dbReference>
<dbReference type="Proteomes" id="UP001371218">
    <property type="component" value="Unassembled WGS sequence"/>
</dbReference>
<dbReference type="PANTHER" id="PTHR43531:SF11">
    <property type="entry name" value="METHYL-ACCEPTING CHEMOTAXIS PROTEIN 3"/>
    <property type="match status" value="1"/>
</dbReference>
<organism evidence="7 8">
    <name type="scientific">Ideonella lacteola</name>
    <dbReference type="NCBI Taxonomy" id="2984193"/>
    <lineage>
        <taxon>Bacteria</taxon>
        <taxon>Pseudomonadati</taxon>
        <taxon>Pseudomonadota</taxon>
        <taxon>Betaproteobacteria</taxon>
        <taxon>Burkholderiales</taxon>
        <taxon>Sphaerotilaceae</taxon>
        <taxon>Ideonella</taxon>
    </lineage>
</organism>
<accession>A0ABU9BWC1</accession>
<dbReference type="Gene3D" id="1.10.287.950">
    <property type="entry name" value="Methyl-accepting chemotaxis protein"/>
    <property type="match status" value="1"/>
</dbReference>
<dbReference type="InterPro" id="IPR051310">
    <property type="entry name" value="MCP_chemotaxis"/>
</dbReference>
<dbReference type="PANTHER" id="PTHR43531">
    <property type="entry name" value="PROTEIN ICFG"/>
    <property type="match status" value="1"/>
</dbReference>
<dbReference type="SMART" id="SM00283">
    <property type="entry name" value="MA"/>
    <property type="match status" value="1"/>
</dbReference>
<evidence type="ECO:0000256" key="2">
    <source>
        <dbReference type="ARBA" id="ARBA00029447"/>
    </source>
</evidence>
<evidence type="ECO:0000256" key="3">
    <source>
        <dbReference type="PROSITE-ProRule" id="PRU00284"/>
    </source>
</evidence>
<name>A0ABU9BWC1_9BURK</name>
<keyword evidence="4" id="KW-0175">Coiled coil</keyword>
<dbReference type="InterPro" id="IPR003660">
    <property type="entry name" value="HAMP_dom"/>
</dbReference>
<evidence type="ECO:0000259" key="6">
    <source>
        <dbReference type="PROSITE" id="PS50885"/>
    </source>
</evidence>
<feature type="coiled-coil region" evidence="4">
    <location>
        <begin position="496"/>
        <end position="530"/>
    </location>
</feature>
<evidence type="ECO:0000259" key="5">
    <source>
        <dbReference type="PROSITE" id="PS50111"/>
    </source>
</evidence>
<keyword evidence="3" id="KW-0807">Transducer</keyword>
<keyword evidence="8" id="KW-1185">Reference proteome</keyword>
<evidence type="ECO:0000313" key="7">
    <source>
        <dbReference type="EMBL" id="MEK8033738.1"/>
    </source>
</evidence>
<dbReference type="PROSITE" id="PS50885">
    <property type="entry name" value="HAMP"/>
    <property type="match status" value="1"/>
</dbReference>
<dbReference type="EMBL" id="JBBUTG010000019">
    <property type="protein sequence ID" value="MEK8033738.1"/>
    <property type="molecule type" value="Genomic_DNA"/>
</dbReference>
<evidence type="ECO:0000256" key="4">
    <source>
        <dbReference type="SAM" id="Coils"/>
    </source>
</evidence>
<keyword evidence="1" id="KW-0145">Chemotaxis</keyword>
<dbReference type="InterPro" id="IPR004089">
    <property type="entry name" value="MCPsignal_dom"/>
</dbReference>
<feature type="domain" description="Methyl-accepting transducer" evidence="5">
    <location>
        <begin position="425"/>
        <end position="668"/>
    </location>
</feature>
<protein>
    <submittedName>
        <fullName evidence="7">Methyl-accepting chemotaxis protein</fullName>
    </submittedName>
</protein>